<accession>A0ABQ8P718</accession>
<dbReference type="Pfam" id="PF00112">
    <property type="entry name" value="Peptidase_C1"/>
    <property type="match status" value="1"/>
</dbReference>
<dbReference type="SMART" id="SM00645">
    <property type="entry name" value="Pept_C1"/>
    <property type="match status" value="1"/>
</dbReference>
<dbReference type="InterPro" id="IPR000668">
    <property type="entry name" value="Peptidase_C1A_C"/>
</dbReference>
<dbReference type="Proteomes" id="UP001071777">
    <property type="component" value="Unassembled WGS sequence"/>
</dbReference>
<dbReference type="SUPFAM" id="SSF54001">
    <property type="entry name" value="Cysteine proteinases"/>
    <property type="match status" value="1"/>
</dbReference>
<keyword evidence="6" id="KW-1185">Reference proteome</keyword>
<keyword evidence="5" id="KW-0645">Protease</keyword>
<dbReference type="CDD" id="cd02248">
    <property type="entry name" value="Peptidase_C1A"/>
    <property type="match status" value="1"/>
</dbReference>
<dbReference type="GO" id="GO:0008233">
    <property type="term" value="F:peptidase activity"/>
    <property type="evidence" value="ECO:0007669"/>
    <property type="project" value="UniProtKB-KW"/>
</dbReference>
<proteinExistence type="inferred from homology"/>
<comment type="caution">
    <text evidence="5">The sequence shown here is derived from an EMBL/GenBank/DDBJ whole genome shotgun (WGS) entry which is preliminary data.</text>
</comment>
<protein>
    <submittedName>
        <fullName evidence="5">Cathepsin like thiol protease</fullName>
    </submittedName>
</protein>
<sequence>MLTAFKVLCHLLSTNNLCGRKQISTVLFTHLISFTFLFTCIKCNVFNPGNESLYYGNIEVNHGLSYKNITNYVNEERNLADMELRFEERNVNKENLSTMKNNGLQYSLERSLQNVPNITTGNDVTKRFFDSLEFNFSTEIYKCIIEHEELKKYFQKIALIFYFSSKVNRLENEDFNHNTTNIWQIENDQTSNATIKMNIATHSGGINNDLDIVIHPGIFINSVHKSNTTWIDRIMEISNINTMPMNVLNMTTSQQRESSTTDCICKLVLEIQTALGIKRSTLESCIKKIQEISVAIRSNPEAKFELTKFSLDHPPSKLVIPKSLGDKAIGSNWKDSLAEGKEFVYDNTYGSEQRLESTYSSGNEILRQLIDENTGTGNRANELKNQIIGENFYFDARDINGSSCVYLPFDQGKCGGCYAFVVSASISISNCVQKSELPAILSPQQIIDCSTGFGNLGCDGGFYSNGWSYLLEQNIPKNYICSWDEYPYVDSSSSCRAKQCDGCLNISKYNIFTGLALNGNDGWDFVTTILPKVGSISLSINSELPGFSSYSDGIYRAPKCTVFSELNHAVIMIGFGVSKNGEKYYVIQNSWGTSWGIGGFMNVSADSCDMFWYPGIIRQTSSKPLPSHCLGNKLLLTGPGEVNKPLRVSNSRCILMKKILYGAQIIIIALLFIPPF</sequence>
<evidence type="ECO:0000256" key="3">
    <source>
        <dbReference type="ARBA" id="ARBA00023180"/>
    </source>
</evidence>
<evidence type="ECO:0000256" key="2">
    <source>
        <dbReference type="ARBA" id="ARBA00023145"/>
    </source>
</evidence>
<evidence type="ECO:0000313" key="5">
    <source>
        <dbReference type="EMBL" id="KAJ1610708.1"/>
    </source>
</evidence>
<comment type="similarity">
    <text evidence="1">Belongs to the peptidase C1 family.</text>
</comment>
<name>A0ABQ8P718_9CRYT</name>
<dbReference type="InterPro" id="IPR013128">
    <property type="entry name" value="Peptidase_C1A"/>
</dbReference>
<dbReference type="PANTHER" id="PTHR12411">
    <property type="entry name" value="CYSTEINE PROTEASE FAMILY C1-RELATED"/>
    <property type="match status" value="1"/>
</dbReference>
<evidence type="ECO:0000259" key="4">
    <source>
        <dbReference type="SMART" id="SM00645"/>
    </source>
</evidence>
<feature type="domain" description="Peptidase C1A papain C-terminal" evidence="4">
    <location>
        <begin position="390"/>
        <end position="618"/>
    </location>
</feature>
<gene>
    <name evidence="5" type="ORF">OJ252_1771</name>
</gene>
<organism evidence="5 6">
    <name type="scientific">Cryptosporidium canis</name>
    <dbReference type="NCBI Taxonomy" id="195482"/>
    <lineage>
        <taxon>Eukaryota</taxon>
        <taxon>Sar</taxon>
        <taxon>Alveolata</taxon>
        <taxon>Apicomplexa</taxon>
        <taxon>Conoidasida</taxon>
        <taxon>Coccidia</taxon>
        <taxon>Eucoccidiorida</taxon>
        <taxon>Eimeriorina</taxon>
        <taxon>Cryptosporidiidae</taxon>
        <taxon>Cryptosporidium</taxon>
    </lineage>
</organism>
<keyword evidence="2" id="KW-0865">Zymogen</keyword>
<keyword evidence="5" id="KW-0378">Hydrolase</keyword>
<dbReference type="GO" id="GO:0006508">
    <property type="term" value="P:proteolysis"/>
    <property type="evidence" value="ECO:0007669"/>
    <property type="project" value="UniProtKB-KW"/>
</dbReference>
<dbReference type="InterPro" id="IPR039417">
    <property type="entry name" value="Peptidase_C1A_papain-like"/>
</dbReference>
<dbReference type="InterPro" id="IPR038765">
    <property type="entry name" value="Papain-like_cys_pep_sf"/>
</dbReference>
<reference evidence="5" key="1">
    <citation type="submission" date="2022-10" db="EMBL/GenBank/DDBJ databases">
        <title>Adaptive evolution leads to modifications in subtelomeric GC content in a zoonotic Cryptosporidium species.</title>
        <authorList>
            <person name="Li J."/>
            <person name="Feng Y."/>
            <person name="Xiao L."/>
        </authorList>
    </citation>
    <scope>NUCLEOTIDE SEQUENCE</scope>
    <source>
        <strain evidence="5">25894</strain>
    </source>
</reference>
<evidence type="ECO:0000256" key="1">
    <source>
        <dbReference type="ARBA" id="ARBA00008455"/>
    </source>
</evidence>
<evidence type="ECO:0000313" key="6">
    <source>
        <dbReference type="Proteomes" id="UP001071777"/>
    </source>
</evidence>
<dbReference type="EMBL" id="JAPCXB010000068">
    <property type="protein sequence ID" value="KAJ1610708.1"/>
    <property type="molecule type" value="Genomic_DNA"/>
</dbReference>
<dbReference type="Gene3D" id="3.90.70.10">
    <property type="entry name" value="Cysteine proteinases"/>
    <property type="match status" value="1"/>
</dbReference>
<keyword evidence="3" id="KW-0325">Glycoprotein</keyword>